<feature type="transmembrane region" description="Helical" evidence="3">
    <location>
        <begin position="752"/>
        <end position="768"/>
    </location>
</feature>
<keyword evidence="2 5" id="KW-0436">Ligase</keyword>
<organism evidence="5 6">
    <name type="scientific">Oharaeibacter diazotrophicus</name>
    <dbReference type="NCBI Taxonomy" id="1920512"/>
    <lineage>
        <taxon>Bacteria</taxon>
        <taxon>Pseudomonadati</taxon>
        <taxon>Pseudomonadota</taxon>
        <taxon>Alphaproteobacteria</taxon>
        <taxon>Hyphomicrobiales</taxon>
        <taxon>Pleomorphomonadaceae</taxon>
        <taxon>Oharaeibacter</taxon>
    </lineage>
</organism>
<feature type="transmembrane region" description="Helical" evidence="3">
    <location>
        <begin position="676"/>
        <end position="697"/>
    </location>
</feature>
<dbReference type="Proteomes" id="UP000294547">
    <property type="component" value="Unassembled WGS sequence"/>
</dbReference>
<feature type="transmembrane region" description="Helical" evidence="3">
    <location>
        <begin position="642"/>
        <end position="664"/>
    </location>
</feature>
<dbReference type="Pfam" id="PF00501">
    <property type="entry name" value="AMP-binding"/>
    <property type="match status" value="1"/>
</dbReference>
<accession>A0A4R6RLE4</accession>
<keyword evidence="6" id="KW-1185">Reference proteome</keyword>
<evidence type="ECO:0000313" key="5">
    <source>
        <dbReference type="EMBL" id="TDP87344.1"/>
    </source>
</evidence>
<keyword evidence="3" id="KW-0812">Transmembrane</keyword>
<dbReference type="PANTHER" id="PTHR43201">
    <property type="entry name" value="ACYL-COA SYNTHETASE"/>
    <property type="match status" value="1"/>
</dbReference>
<evidence type="ECO:0000256" key="3">
    <source>
        <dbReference type="SAM" id="Phobius"/>
    </source>
</evidence>
<comment type="caution">
    <text evidence="5">The sequence shown here is derived from an EMBL/GenBank/DDBJ whole genome shotgun (WGS) entry which is preliminary data.</text>
</comment>
<evidence type="ECO:0000313" key="6">
    <source>
        <dbReference type="Proteomes" id="UP000294547"/>
    </source>
</evidence>
<evidence type="ECO:0000256" key="1">
    <source>
        <dbReference type="ARBA" id="ARBA00006432"/>
    </source>
</evidence>
<dbReference type="OrthoDB" id="9803968at2"/>
<sequence length="856" mass="90808">MEDWFWRELGAHGARPALIVPGRDPVRYDELADRARDFAARLGPGRRLVAVEAAPSDHAVTAWLGALVGGHAVALVAPDDAAARHAFADRFAPDATVRRVAGRWRLEESAPPSDGDRRLHPDLAEMLVTSGSTGCGKAVRLSRRAVDTNARAIARYLGLSPADRAALVLPLHYSYGLSVLASHLAVGASVDLGFGSVLDDGFVDRLAASGCTGLAGVPYTYDLLERIGFRDRMPAGLRTMTVAGGRPSPDLVVAYDAAMRRTGGRFFAMYGQTEATARIAYLPPERAADAPDRIGVAIPGGSLALVGDDGRPVTAPGAVGELVYRGPNVMMGYAETAADLARGHEVETLATGDLAEVDADGLYRIVGRRARFSKIAGVRVGHDAVEAALRREGVVAAVTGDDRGLAAAFVGARAVEDVRRRLAAVAGLTLRHVRAVRVDDLPRLASGKVDLAAVGRLCAAPAPRDAGLAAAFREVFYPHPVADGDSFAALAGDSLRYVEISALLEQRLGRIPEGWETMTLADLTRLGREDGGPGRSIRIDLLIRALAILLVVTQHATLWPIPGGSAAMTVLIGFGLARFQRDSLAAGDLGRVLRPLASVLAPYYALVAAYALVWDQVPWASVFLVGNFGIADPVRHTMLPFLYWYVEVYAQTMLLLAAVFSVPAVRRAAGRDPFRLGLVFLAVGVAAHFAGPALWPIGDRKIFTLPWVLPLAAFGWCAAVADTPARRAVVLAVAAVAMPLFAWTGGNWTGAWVLYGLQIAVIAALLHLRTIRLPAPLAAGVLALATASFHVYLFHRFVPELFLAHLEPHLGAGAFAAVSVVGGVLFGWSVHRLVRELRARMAARHGAGAMAPPARS</sequence>
<gene>
    <name evidence="5" type="ORF">EDD54_1238</name>
</gene>
<dbReference type="AlphaFoldDB" id="A0A4R6RLE4"/>
<dbReference type="GO" id="GO:0006631">
    <property type="term" value="P:fatty acid metabolic process"/>
    <property type="evidence" value="ECO:0007669"/>
    <property type="project" value="TreeGrafter"/>
</dbReference>
<reference evidence="5 6" key="1">
    <citation type="submission" date="2019-03" db="EMBL/GenBank/DDBJ databases">
        <title>Genomic Encyclopedia of Type Strains, Phase IV (KMG-IV): sequencing the most valuable type-strain genomes for metagenomic binning, comparative biology and taxonomic classification.</title>
        <authorList>
            <person name="Goeker M."/>
        </authorList>
    </citation>
    <scope>NUCLEOTIDE SEQUENCE [LARGE SCALE GENOMIC DNA]</scope>
    <source>
        <strain evidence="5 6">DSM 102969</strain>
    </source>
</reference>
<dbReference type="GO" id="GO:0031956">
    <property type="term" value="F:medium-chain fatty acid-CoA ligase activity"/>
    <property type="evidence" value="ECO:0007669"/>
    <property type="project" value="TreeGrafter"/>
</dbReference>
<evidence type="ECO:0000259" key="4">
    <source>
        <dbReference type="Pfam" id="PF00501"/>
    </source>
</evidence>
<feature type="transmembrane region" description="Helical" evidence="3">
    <location>
        <begin position="592"/>
        <end position="613"/>
    </location>
</feature>
<keyword evidence="3" id="KW-0472">Membrane</keyword>
<comment type="similarity">
    <text evidence="1">Belongs to the ATP-dependent AMP-binding enzyme family.</text>
</comment>
<dbReference type="Gene3D" id="3.40.50.12780">
    <property type="entry name" value="N-terminal domain of ligase-like"/>
    <property type="match status" value="1"/>
</dbReference>
<dbReference type="EMBL" id="SNXY01000006">
    <property type="protein sequence ID" value="TDP87344.1"/>
    <property type="molecule type" value="Genomic_DNA"/>
</dbReference>
<dbReference type="PANTHER" id="PTHR43201:SF5">
    <property type="entry name" value="MEDIUM-CHAIN ACYL-COA LIGASE ACSF2, MITOCHONDRIAL"/>
    <property type="match status" value="1"/>
</dbReference>
<dbReference type="InterPro" id="IPR000873">
    <property type="entry name" value="AMP-dep_synth/lig_dom"/>
</dbReference>
<dbReference type="RefSeq" id="WP_126535587.1">
    <property type="nucleotide sequence ID" value="NZ_BSPM01000008.1"/>
</dbReference>
<dbReference type="InterPro" id="IPR042099">
    <property type="entry name" value="ANL_N_sf"/>
</dbReference>
<evidence type="ECO:0000256" key="2">
    <source>
        <dbReference type="ARBA" id="ARBA00022598"/>
    </source>
</evidence>
<name>A0A4R6RLE4_9HYPH</name>
<feature type="transmembrane region" description="Helical" evidence="3">
    <location>
        <begin position="814"/>
        <end position="834"/>
    </location>
</feature>
<feature type="transmembrane region" description="Helical" evidence="3">
    <location>
        <begin position="703"/>
        <end position="721"/>
    </location>
</feature>
<feature type="transmembrane region" description="Helical" evidence="3">
    <location>
        <begin position="558"/>
        <end position="580"/>
    </location>
</feature>
<dbReference type="SUPFAM" id="SSF56801">
    <property type="entry name" value="Acetyl-CoA synthetase-like"/>
    <property type="match status" value="1"/>
</dbReference>
<keyword evidence="3" id="KW-1133">Transmembrane helix</keyword>
<feature type="transmembrane region" description="Helical" evidence="3">
    <location>
        <begin position="728"/>
        <end position="746"/>
    </location>
</feature>
<proteinExistence type="inferred from homology"/>
<protein>
    <submittedName>
        <fullName evidence="5">Acyl-CoA synthetase (AMP-forming)/AMP-acid ligase II</fullName>
    </submittedName>
</protein>
<feature type="transmembrane region" description="Helical" evidence="3">
    <location>
        <begin position="775"/>
        <end position="794"/>
    </location>
</feature>
<feature type="domain" description="AMP-dependent synthetase/ligase" evidence="4">
    <location>
        <begin position="10"/>
        <end position="333"/>
    </location>
</feature>